<feature type="compositionally biased region" description="Low complexity" evidence="1">
    <location>
        <begin position="1"/>
        <end position="19"/>
    </location>
</feature>
<evidence type="ECO:0000313" key="3">
    <source>
        <dbReference type="Proteomes" id="UP000242254"/>
    </source>
</evidence>
<gene>
    <name evidence="2" type="ORF">RHIMIDRAFT_13656</name>
</gene>
<dbReference type="EMBL" id="KZ303842">
    <property type="protein sequence ID" value="PHZ17910.1"/>
    <property type="molecule type" value="Genomic_DNA"/>
</dbReference>
<dbReference type="PANTHER" id="PTHR42101">
    <property type="entry name" value="CHROMOSOME 16, WHOLE GENOME SHOTGUN SEQUENCE"/>
    <property type="match status" value="1"/>
</dbReference>
<protein>
    <submittedName>
        <fullName evidence="2">Uncharacterized protein</fullName>
    </submittedName>
</protein>
<dbReference type="Pfam" id="PF06772">
    <property type="entry name" value="LtrA"/>
    <property type="match status" value="1"/>
</dbReference>
<proteinExistence type="predicted"/>
<dbReference type="GeneID" id="35436604"/>
<sequence length="260" mass="29906">MKPTITTTSPVSPSAPTESAKPKQQMSSNHLSVPNEPKENENSDDIFMELNENVYLQIQYIKMIEEHKPKKRRAIFIVPDPDLSDEIGEESSATWVELLGDVFYVGWLSNFTHAAEITDSHGIGKYFAWFVVMWWTWCSSALYSSRYDSGDVTHHVYKIIELCGLVIMAGASPNYQENPRWFIIGYISKILDLIEHRITHDNFSSHESSQPCTIFNYLYRITRSTFQVIPSTLGRLCRSQCNFDRSVGYLPLVLTSWGWF</sequence>
<dbReference type="STRING" id="1340429.A0A2G4TA75"/>
<feature type="region of interest" description="Disordered" evidence="1">
    <location>
        <begin position="1"/>
        <end position="42"/>
    </location>
</feature>
<feature type="compositionally biased region" description="Polar residues" evidence="1">
    <location>
        <begin position="22"/>
        <end position="32"/>
    </location>
</feature>
<organism evidence="2 3">
    <name type="scientific">Rhizopus microsporus ATCC 52813</name>
    <dbReference type="NCBI Taxonomy" id="1340429"/>
    <lineage>
        <taxon>Eukaryota</taxon>
        <taxon>Fungi</taxon>
        <taxon>Fungi incertae sedis</taxon>
        <taxon>Mucoromycota</taxon>
        <taxon>Mucoromycotina</taxon>
        <taxon>Mucoromycetes</taxon>
        <taxon>Mucorales</taxon>
        <taxon>Mucorineae</taxon>
        <taxon>Rhizopodaceae</taxon>
        <taxon>Rhizopus</taxon>
    </lineage>
</organism>
<dbReference type="PANTHER" id="PTHR42101:SF1">
    <property type="entry name" value="LOW TEMPERATURE REQUIREMENT A"/>
    <property type="match status" value="1"/>
</dbReference>
<accession>A0A2G4TA75</accession>
<evidence type="ECO:0000313" key="2">
    <source>
        <dbReference type="EMBL" id="PHZ17910.1"/>
    </source>
</evidence>
<dbReference type="RefSeq" id="XP_023471618.1">
    <property type="nucleotide sequence ID" value="XM_023605614.1"/>
</dbReference>
<dbReference type="InterPro" id="IPR010640">
    <property type="entry name" value="Low_temperature_requirement_A"/>
</dbReference>
<reference evidence="2 3" key="1">
    <citation type="journal article" date="2016" name="Proc. Natl. Acad. Sci. U.S.A.">
        <title>Lipid metabolic changes in an early divergent fungus govern the establishment of a mutualistic symbiosis with endobacteria.</title>
        <authorList>
            <person name="Lastovetsky O.A."/>
            <person name="Gaspar M.L."/>
            <person name="Mondo S.J."/>
            <person name="LaButti K.M."/>
            <person name="Sandor L."/>
            <person name="Grigoriev I.V."/>
            <person name="Henry S.A."/>
            <person name="Pawlowska T.E."/>
        </authorList>
    </citation>
    <scope>NUCLEOTIDE SEQUENCE [LARGE SCALE GENOMIC DNA]</scope>
    <source>
        <strain evidence="2 3">ATCC 52813</strain>
    </source>
</reference>
<keyword evidence="3" id="KW-1185">Reference proteome</keyword>
<dbReference type="AlphaFoldDB" id="A0A2G4TA75"/>
<name>A0A2G4TA75_RHIZD</name>
<dbReference type="Proteomes" id="UP000242254">
    <property type="component" value="Unassembled WGS sequence"/>
</dbReference>
<evidence type="ECO:0000256" key="1">
    <source>
        <dbReference type="SAM" id="MobiDB-lite"/>
    </source>
</evidence>